<evidence type="ECO:0000256" key="1">
    <source>
        <dbReference type="SAM" id="Phobius"/>
    </source>
</evidence>
<dbReference type="SUPFAM" id="SSF53448">
    <property type="entry name" value="Nucleotide-diphospho-sugar transferases"/>
    <property type="match status" value="1"/>
</dbReference>
<organism evidence="2 3">
    <name type="scientific">Mycoplasma todarodis</name>
    <dbReference type="NCBI Taxonomy" id="1937191"/>
    <lineage>
        <taxon>Bacteria</taxon>
        <taxon>Bacillati</taxon>
        <taxon>Mycoplasmatota</taxon>
        <taxon>Mollicutes</taxon>
        <taxon>Mycoplasmataceae</taxon>
        <taxon>Mycoplasma</taxon>
    </lineage>
</organism>
<keyword evidence="1" id="KW-0472">Membrane</keyword>
<comment type="caution">
    <text evidence="2">The sequence shown here is derived from an EMBL/GenBank/DDBJ whole genome shotgun (WGS) entry which is preliminary data.</text>
</comment>
<accession>A0A4R0XRS8</accession>
<evidence type="ECO:0000313" key="2">
    <source>
        <dbReference type="EMBL" id="TCG11585.1"/>
    </source>
</evidence>
<keyword evidence="1" id="KW-1133">Transmembrane helix</keyword>
<dbReference type="CDD" id="cd00761">
    <property type="entry name" value="Glyco_tranf_GTA_type"/>
    <property type="match status" value="1"/>
</dbReference>
<dbReference type="AlphaFoldDB" id="A0A4R0XRS8"/>
<keyword evidence="3" id="KW-1185">Reference proteome</keyword>
<dbReference type="Proteomes" id="UP000291072">
    <property type="component" value="Unassembled WGS sequence"/>
</dbReference>
<dbReference type="Gene3D" id="3.90.550.10">
    <property type="entry name" value="Spore Coat Polysaccharide Biosynthesis Protein SpsA, Chain A"/>
    <property type="match status" value="1"/>
</dbReference>
<sequence length="300" mass="34881">MYTQKNKNFELIVVVDTNVFGQMEKLQKWSKKFKNKMKIAYNTKRQGRTKSNLDGIKMASGEYTLFISTSDEIKRFEGVDEIITSLKKIGSPDILEFPATFRGVTRWNSDLRIKAPTMVEIEKKPIVIAKTMPFALNKIYKTELLVDAASQYAGAELNTRFSIELLYQFLNKHAKTFATVNKRIIKTYVAKESVSFNPMRLSRQLIKNIAQAEMVNSEYLQEITYATLYSVAIFLPIFTIAYKNNVMFNKLFEQISKMYDKDLKTVLITNKYLLKNDREAIWLSAKRTKTELKKSIKDFR</sequence>
<dbReference type="InterPro" id="IPR029044">
    <property type="entry name" value="Nucleotide-diphossugar_trans"/>
</dbReference>
<protein>
    <recommendedName>
        <fullName evidence="4">Glycosyltransferase 2-like domain-containing protein</fullName>
    </recommendedName>
</protein>
<feature type="transmembrane region" description="Helical" evidence="1">
    <location>
        <begin position="223"/>
        <end position="242"/>
    </location>
</feature>
<proteinExistence type="predicted"/>
<dbReference type="EMBL" id="PSZP01000005">
    <property type="protein sequence ID" value="TCG11585.1"/>
    <property type="molecule type" value="Genomic_DNA"/>
</dbReference>
<reference evidence="2 3" key="1">
    <citation type="submission" date="2018-02" db="EMBL/GenBank/DDBJ databases">
        <title>Mycoplasma marinum and Mycoplasma todarodis sp. nov., moderately halophilic and psychrotolerant mycoplasmas isolated from cephalopods.</title>
        <authorList>
            <person name="Viver T."/>
        </authorList>
    </citation>
    <scope>NUCLEOTIDE SEQUENCE [LARGE SCALE GENOMIC DNA]</scope>
    <source>
        <strain evidence="2 3">5H</strain>
    </source>
</reference>
<gene>
    <name evidence="2" type="ORF">C4B25_01225</name>
</gene>
<evidence type="ECO:0000313" key="3">
    <source>
        <dbReference type="Proteomes" id="UP000291072"/>
    </source>
</evidence>
<evidence type="ECO:0008006" key="4">
    <source>
        <dbReference type="Google" id="ProtNLM"/>
    </source>
</evidence>
<keyword evidence="1" id="KW-0812">Transmembrane</keyword>
<name>A0A4R0XRS8_9MOLU</name>